<accession>A0A2K1QLE8</accession>
<dbReference type="InterPro" id="IPR052337">
    <property type="entry name" value="SAT4-like"/>
</dbReference>
<dbReference type="PANTHER" id="PTHR33048">
    <property type="entry name" value="PTH11-LIKE INTEGRAL MEMBRANE PROTEIN (AFU_ORTHOLOGUE AFUA_5G11245)"/>
    <property type="match status" value="1"/>
</dbReference>
<feature type="transmembrane region" description="Helical" evidence="7">
    <location>
        <begin position="93"/>
        <end position="117"/>
    </location>
</feature>
<keyword evidence="10" id="KW-1185">Reference proteome</keyword>
<comment type="similarity">
    <text evidence="5">Belongs to the SAT4 family.</text>
</comment>
<protein>
    <recommendedName>
        <fullName evidence="8">Rhodopsin domain-containing protein</fullName>
    </recommendedName>
</protein>
<feature type="transmembrane region" description="Helical" evidence="7">
    <location>
        <begin position="207"/>
        <end position="226"/>
    </location>
</feature>
<feature type="region of interest" description="Disordered" evidence="6">
    <location>
        <begin position="397"/>
        <end position="455"/>
    </location>
</feature>
<feature type="transmembrane region" description="Helical" evidence="7">
    <location>
        <begin position="54"/>
        <end position="73"/>
    </location>
</feature>
<dbReference type="Proteomes" id="UP000243797">
    <property type="component" value="Unassembled WGS sequence"/>
</dbReference>
<dbReference type="Pfam" id="PF20684">
    <property type="entry name" value="Fung_rhodopsin"/>
    <property type="match status" value="1"/>
</dbReference>
<name>A0A2K1QLE8_9PEZI</name>
<evidence type="ECO:0000256" key="6">
    <source>
        <dbReference type="SAM" id="MobiDB-lite"/>
    </source>
</evidence>
<feature type="transmembrane region" description="Helical" evidence="7">
    <location>
        <begin position="173"/>
        <end position="195"/>
    </location>
</feature>
<dbReference type="PANTHER" id="PTHR33048:SF132">
    <property type="entry name" value="MEMBRANE PROTEIN, PUTATIVE (AFU_ORTHOLOGUE AFUA_6G07820)-RELATED"/>
    <property type="match status" value="1"/>
</dbReference>
<dbReference type="EMBL" id="NKHZ01000068">
    <property type="protein sequence ID" value="PNS15710.1"/>
    <property type="molecule type" value="Genomic_DNA"/>
</dbReference>
<comment type="subcellular location">
    <subcellularLocation>
        <location evidence="1">Membrane</location>
        <topology evidence="1">Multi-pass membrane protein</topology>
    </subcellularLocation>
</comment>
<sequence length="455" mass="49901">MSTQGADVQDNPRGEHAQQWTIAICVLALLCVVLRIVTRLFIVRNPGLDDIAVGVAWIFALGVTITISFQVQYGLGLRQDSLTPQDVFSLLQAFWASIWIYHLGLFFTKAALLLQYLRIFTQPWFRKTAWAIFGFVCLSSCWTIFGSIFSCIPVASFWDARVKGTCLPHAVTWYFNAGLNVFTDLLIIVLPMPVLKNLNMPFKQRMALMGVFALGGFVCIISFIRVRNLQEVAKTDDISYYNVSSAVWSAIEVDVGIICACLPSLKATATRFFPRIFSSALSNNYSGNPTANGYFANYNGTPRNGYGQHSTLASRGAEGRSSKMNHFGGNAAVGTYNTTITARPLSRSRSQTFGGGKTRYGNEIEMTKTYGTGRRTDSMPADGKIDVVTVVEQAVEHTRPGPGESPYVAGSGNSVKEGSDTGSERGLVPLHDFDEYERGRGRDGGYSPTPSGRRS</sequence>
<keyword evidence="4 7" id="KW-0472">Membrane</keyword>
<dbReference type="STRING" id="2082308.A0A2K1QLE8"/>
<dbReference type="InterPro" id="IPR049326">
    <property type="entry name" value="Rhodopsin_dom_fungi"/>
</dbReference>
<dbReference type="InParanoid" id="A0A2K1QLE8"/>
<dbReference type="AlphaFoldDB" id="A0A2K1QLE8"/>
<feature type="compositionally biased region" description="Basic and acidic residues" evidence="6">
    <location>
        <begin position="431"/>
        <end position="443"/>
    </location>
</feature>
<evidence type="ECO:0000256" key="5">
    <source>
        <dbReference type="ARBA" id="ARBA00038359"/>
    </source>
</evidence>
<dbReference type="GO" id="GO:0016020">
    <property type="term" value="C:membrane"/>
    <property type="evidence" value="ECO:0007669"/>
    <property type="project" value="UniProtKB-SubCell"/>
</dbReference>
<evidence type="ECO:0000256" key="1">
    <source>
        <dbReference type="ARBA" id="ARBA00004141"/>
    </source>
</evidence>
<organism evidence="9 10">
    <name type="scientific">Sphaceloma murrayae</name>
    <dbReference type="NCBI Taxonomy" id="2082308"/>
    <lineage>
        <taxon>Eukaryota</taxon>
        <taxon>Fungi</taxon>
        <taxon>Dikarya</taxon>
        <taxon>Ascomycota</taxon>
        <taxon>Pezizomycotina</taxon>
        <taxon>Dothideomycetes</taxon>
        <taxon>Dothideomycetidae</taxon>
        <taxon>Myriangiales</taxon>
        <taxon>Elsinoaceae</taxon>
        <taxon>Sphaceloma</taxon>
    </lineage>
</organism>
<feature type="domain" description="Rhodopsin" evidence="8">
    <location>
        <begin position="34"/>
        <end position="268"/>
    </location>
</feature>
<evidence type="ECO:0000313" key="9">
    <source>
        <dbReference type="EMBL" id="PNS15710.1"/>
    </source>
</evidence>
<gene>
    <name evidence="9" type="ORF">CAC42_4162</name>
</gene>
<reference evidence="9 10" key="1">
    <citation type="submission" date="2017-06" db="EMBL/GenBank/DDBJ databases">
        <title>Draft genome sequence of a variant of Elsinoe murrayae.</title>
        <authorList>
            <person name="Cheng Q."/>
        </authorList>
    </citation>
    <scope>NUCLEOTIDE SEQUENCE [LARGE SCALE GENOMIC DNA]</scope>
    <source>
        <strain evidence="9 10">CQ-2017a</strain>
    </source>
</reference>
<keyword evidence="3 7" id="KW-1133">Transmembrane helix</keyword>
<feature type="transmembrane region" description="Helical" evidence="7">
    <location>
        <begin position="20"/>
        <end position="42"/>
    </location>
</feature>
<evidence type="ECO:0000256" key="7">
    <source>
        <dbReference type="SAM" id="Phobius"/>
    </source>
</evidence>
<evidence type="ECO:0000256" key="2">
    <source>
        <dbReference type="ARBA" id="ARBA00022692"/>
    </source>
</evidence>
<evidence type="ECO:0000256" key="4">
    <source>
        <dbReference type="ARBA" id="ARBA00023136"/>
    </source>
</evidence>
<dbReference type="OrthoDB" id="444631at2759"/>
<keyword evidence="2 7" id="KW-0812">Transmembrane</keyword>
<evidence type="ECO:0000256" key="3">
    <source>
        <dbReference type="ARBA" id="ARBA00022989"/>
    </source>
</evidence>
<proteinExistence type="inferred from homology"/>
<evidence type="ECO:0000313" key="10">
    <source>
        <dbReference type="Proteomes" id="UP000243797"/>
    </source>
</evidence>
<feature type="transmembrane region" description="Helical" evidence="7">
    <location>
        <begin position="129"/>
        <end position="158"/>
    </location>
</feature>
<evidence type="ECO:0000259" key="8">
    <source>
        <dbReference type="Pfam" id="PF20684"/>
    </source>
</evidence>
<comment type="caution">
    <text evidence="9">The sequence shown here is derived from an EMBL/GenBank/DDBJ whole genome shotgun (WGS) entry which is preliminary data.</text>
</comment>